<dbReference type="AlphaFoldDB" id="A0A1T5D6P4"/>
<proteinExistence type="predicted"/>
<dbReference type="EMBL" id="FUYP01000013">
    <property type="protein sequence ID" value="SKB67170.1"/>
    <property type="molecule type" value="Genomic_DNA"/>
</dbReference>
<protein>
    <recommendedName>
        <fullName evidence="3">DUF4258 domain-containing protein</fullName>
    </recommendedName>
</protein>
<dbReference type="OrthoDB" id="8233793at2"/>
<gene>
    <name evidence="1" type="ORF">SAMN06295937_101310</name>
</gene>
<accession>A0A1T5D6P4</accession>
<organism evidence="1 2">
    <name type="scientific">Sphingopyxis flava</name>
    <dbReference type="NCBI Taxonomy" id="1507287"/>
    <lineage>
        <taxon>Bacteria</taxon>
        <taxon>Pseudomonadati</taxon>
        <taxon>Pseudomonadota</taxon>
        <taxon>Alphaproteobacteria</taxon>
        <taxon>Sphingomonadales</taxon>
        <taxon>Sphingomonadaceae</taxon>
        <taxon>Sphingopyxis</taxon>
    </lineage>
</organism>
<name>A0A1T5D6P4_9SPHN</name>
<dbReference type="Pfam" id="PF14076">
    <property type="entry name" value="DUF4258"/>
    <property type="match status" value="1"/>
</dbReference>
<evidence type="ECO:0008006" key="3">
    <source>
        <dbReference type="Google" id="ProtNLM"/>
    </source>
</evidence>
<dbReference type="RefSeq" id="WP_079638885.1">
    <property type="nucleotide sequence ID" value="NZ_FUYP01000013.1"/>
</dbReference>
<evidence type="ECO:0000313" key="2">
    <source>
        <dbReference type="Proteomes" id="UP000190044"/>
    </source>
</evidence>
<evidence type="ECO:0000313" key="1">
    <source>
        <dbReference type="EMBL" id="SKB67170.1"/>
    </source>
</evidence>
<dbReference type="Proteomes" id="UP000190044">
    <property type="component" value="Unassembled WGS sequence"/>
</dbReference>
<dbReference type="InterPro" id="IPR025354">
    <property type="entry name" value="DUF4258"/>
</dbReference>
<sequence length="100" mass="11278">MIDPVPMRMNEATALKVLREIAQDSAQVIFTHHDRKRMRQRKVSPVQVLTCLQRGIVSEPVALDMHGNWKLTVTHRVAGKDLDVAVAIDVPKRAIVITVF</sequence>
<keyword evidence="2" id="KW-1185">Reference proteome</keyword>
<reference evidence="2" key="1">
    <citation type="submission" date="2017-02" db="EMBL/GenBank/DDBJ databases">
        <authorList>
            <person name="Varghese N."/>
            <person name="Submissions S."/>
        </authorList>
    </citation>
    <scope>NUCLEOTIDE SEQUENCE [LARGE SCALE GENOMIC DNA]</scope>
    <source>
        <strain evidence="2">R11H</strain>
    </source>
</reference>